<accession>A0A9Q3BTP8</accession>
<protein>
    <submittedName>
        <fullName evidence="1">Uncharacterized protein</fullName>
    </submittedName>
</protein>
<evidence type="ECO:0000313" key="2">
    <source>
        <dbReference type="Proteomes" id="UP000765509"/>
    </source>
</evidence>
<dbReference type="AlphaFoldDB" id="A0A9Q3BTP8"/>
<organism evidence="1 2">
    <name type="scientific">Austropuccinia psidii MF-1</name>
    <dbReference type="NCBI Taxonomy" id="1389203"/>
    <lineage>
        <taxon>Eukaryota</taxon>
        <taxon>Fungi</taxon>
        <taxon>Dikarya</taxon>
        <taxon>Basidiomycota</taxon>
        <taxon>Pucciniomycotina</taxon>
        <taxon>Pucciniomycetes</taxon>
        <taxon>Pucciniales</taxon>
        <taxon>Sphaerophragmiaceae</taxon>
        <taxon>Austropuccinia</taxon>
    </lineage>
</organism>
<reference evidence="1" key="1">
    <citation type="submission" date="2021-03" db="EMBL/GenBank/DDBJ databases">
        <title>Draft genome sequence of rust myrtle Austropuccinia psidii MF-1, a brazilian biotype.</title>
        <authorList>
            <person name="Quecine M.C."/>
            <person name="Pachon D.M.R."/>
            <person name="Bonatelli M.L."/>
            <person name="Correr F.H."/>
            <person name="Franceschini L.M."/>
            <person name="Leite T.F."/>
            <person name="Margarido G.R.A."/>
            <person name="Almeida C.A."/>
            <person name="Ferrarezi J.A."/>
            <person name="Labate C.A."/>
        </authorList>
    </citation>
    <scope>NUCLEOTIDE SEQUENCE</scope>
    <source>
        <strain evidence="1">MF-1</strain>
    </source>
</reference>
<dbReference type="EMBL" id="AVOT02002716">
    <property type="protein sequence ID" value="MBW0471289.1"/>
    <property type="molecule type" value="Genomic_DNA"/>
</dbReference>
<proteinExistence type="predicted"/>
<dbReference type="Proteomes" id="UP000765509">
    <property type="component" value="Unassembled WGS sequence"/>
</dbReference>
<keyword evidence="2" id="KW-1185">Reference proteome</keyword>
<sequence>MFSGRVIGIGSKSSRFAEGGHVGQAEKPALMEIENGKALQPSSIQSAHNSYGASTSGTNPLHEVKPKILKKASSYVERSKAFTSGEISGPQFESIFTKAKNSFKEFAPKLFERFKSVEENKPRYSEVIHAFEMEFTTTASVEEKLSLLTKTFDTVTPEERILRSSEELKMWASTFERLMVVDQERELQDIRLEIKVQFCLLNLIIYGTKTRMTARSSRSLLAIMTVEEKLWRRIEISKLKWTQYVVFDEANWGWERAVAIDQKISKNNYVGEFWTKLKEAARDQKDTQEFVDILLDILKLARRKGLAPAEDKTAATTALLYTHQSIASDVGLKMTKWQKKNVRIVIGSAVTAPDADAKFLFPHYQSLQLETAKRWQGRRLSLMPSVLPHLQGVLSLMYSTVPCLLFHVDSALYSWTSSTANADTPTAEIIRCYNRPRSPAGDELKSHHVCSVDGGGGAWVVSCKSLSGFLPGSFGSSSV</sequence>
<evidence type="ECO:0000313" key="1">
    <source>
        <dbReference type="EMBL" id="MBW0471289.1"/>
    </source>
</evidence>
<name>A0A9Q3BTP8_9BASI</name>
<gene>
    <name evidence="1" type="ORF">O181_011004</name>
</gene>
<comment type="caution">
    <text evidence="1">The sequence shown here is derived from an EMBL/GenBank/DDBJ whole genome shotgun (WGS) entry which is preliminary data.</text>
</comment>